<dbReference type="AlphaFoldDB" id="A0AAN9ETL2"/>
<dbReference type="PROSITE" id="PS50102">
    <property type="entry name" value="RRM"/>
    <property type="match status" value="1"/>
</dbReference>
<dbReference type="Proteomes" id="UP001372338">
    <property type="component" value="Unassembled WGS sequence"/>
</dbReference>
<organism evidence="3 4">
    <name type="scientific">Crotalaria pallida</name>
    <name type="common">Smooth rattlebox</name>
    <name type="synonym">Crotalaria striata</name>
    <dbReference type="NCBI Taxonomy" id="3830"/>
    <lineage>
        <taxon>Eukaryota</taxon>
        <taxon>Viridiplantae</taxon>
        <taxon>Streptophyta</taxon>
        <taxon>Embryophyta</taxon>
        <taxon>Tracheophyta</taxon>
        <taxon>Spermatophyta</taxon>
        <taxon>Magnoliopsida</taxon>
        <taxon>eudicotyledons</taxon>
        <taxon>Gunneridae</taxon>
        <taxon>Pentapetalae</taxon>
        <taxon>rosids</taxon>
        <taxon>fabids</taxon>
        <taxon>Fabales</taxon>
        <taxon>Fabaceae</taxon>
        <taxon>Papilionoideae</taxon>
        <taxon>50 kb inversion clade</taxon>
        <taxon>genistoids sensu lato</taxon>
        <taxon>core genistoids</taxon>
        <taxon>Crotalarieae</taxon>
        <taxon>Crotalaria</taxon>
    </lineage>
</organism>
<keyword evidence="4" id="KW-1185">Reference proteome</keyword>
<accession>A0AAN9ETL2</accession>
<dbReference type="SUPFAM" id="SSF54928">
    <property type="entry name" value="RNA-binding domain, RBD"/>
    <property type="match status" value="1"/>
</dbReference>
<dbReference type="SMART" id="SM00360">
    <property type="entry name" value="RRM"/>
    <property type="match status" value="1"/>
</dbReference>
<gene>
    <name evidence="3" type="ORF">RIF29_25341</name>
</gene>
<evidence type="ECO:0000313" key="4">
    <source>
        <dbReference type="Proteomes" id="UP001372338"/>
    </source>
</evidence>
<dbReference type="InterPro" id="IPR035979">
    <property type="entry name" value="RBD_domain_sf"/>
</dbReference>
<dbReference type="Pfam" id="PF00076">
    <property type="entry name" value="RRM_1"/>
    <property type="match status" value="1"/>
</dbReference>
<dbReference type="InterPro" id="IPR012677">
    <property type="entry name" value="Nucleotide-bd_a/b_plait_sf"/>
</dbReference>
<protein>
    <recommendedName>
        <fullName evidence="2">RRM domain-containing protein</fullName>
    </recommendedName>
</protein>
<evidence type="ECO:0000256" key="1">
    <source>
        <dbReference type="PROSITE-ProRule" id="PRU00176"/>
    </source>
</evidence>
<feature type="domain" description="RRM" evidence="2">
    <location>
        <begin position="13"/>
        <end position="83"/>
    </location>
</feature>
<reference evidence="3 4" key="1">
    <citation type="submission" date="2024-01" db="EMBL/GenBank/DDBJ databases">
        <title>The genomes of 5 underutilized Papilionoideae crops provide insights into root nodulation and disease resistanc.</title>
        <authorList>
            <person name="Yuan L."/>
        </authorList>
    </citation>
    <scope>NUCLEOTIDE SEQUENCE [LARGE SCALE GENOMIC DNA]</scope>
    <source>
        <strain evidence="3">ZHUSHIDOU_FW_LH</strain>
        <tissue evidence="3">Leaf</tissue>
    </source>
</reference>
<dbReference type="EMBL" id="JAYWIO010000005">
    <property type="protein sequence ID" value="KAK7259728.1"/>
    <property type="molecule type" value="Genomic_DNA"/>
</dbReference>
<keyword evidence="1" id="KW-0694">RNA-binding</keyword>
<evidence type="ECO:0000259" key="2">
    <source>
        <dbReference type="PROSITE" id="PS50102"/>
    </source>
</evidence>
<evidence type="ECO:0000313" key="3">
    <source>
        <dbReference type="EMBL" id="KAK7259728.1"/>
    </source>
</evidence>
<dbReference type="Gene3D" id="3.30.70.330">
    <property type="match status" value="1"/>
</dbReference>
<proteinExistence type="predicted"/>
<sequence length="83" mass="9438">MFNAISGYLFAFTHCYVGNIHPQVTEALLQELFSSASALEGCKLIRKEKSLYGFVDYFDRRSAAFAIVTLNGRQIFWLPIKVN</sequence>
<dbReference type="GO" id="GO:0003723">
    <property type="term" value="F:RNA binding"/>
    <property type="evidence" value="ECO:0007669"/>
    <property type="project" value="UniProtKB-UniRule"/>
</dbReference>
<comment type="caution">
    <text evidence="3">The sequence shown here is derived from an EMBL/GenBank/DDBJ whole genome shotgun (WGS) entry which is preliminary data.</text>
</comment>
<dbReference type="InterPro" id="IPR000504">
    <property type="entry name" value="RRM_dom"/>
</dbReference>
<name>A0AAN9ETL2_CROPI</name>